<sequence length="882" mass="99496">MMRSRKRKTSATPSRGVILCRKRNKTSAVPVSLPDEMLMQVLLWLPIKAILRFRAVCRSWAALLSSDEFRSLHMEITKTAPSELKLLLVSPTERFDSTDVYSCSPLVPRRNDRLLFTLDHARRDSVSVLTPIPCRGLTLLYDDVAPAYYLCNAATRSVTRLPPFDEAFDSFSAGLGFDVRTRQHKVVRLTNEIGTVKCEVYTPGGDCWRLAARGVPFRLCRVARSALANAMDNAVSPVFANGCLHWLVDTYCLMTKPRTAILSFAVAEETFMSVRSPGFGPTVHTFPFPLVAPRGLMDQWFPCRWVGRASEEHLAVVDNQLCIVRDRRADPYGSTLEIWKLLDYCAGDWSLDHCIDLSGRVGRDLREPQIVSVIGNCRPGKEIIIASSTHKVYGTYRKKVHTYDPSSGALKTILSVTETHTTPEETPPGLRFGFIEESLAPVHKTGEEIALSRTLARVTKEILLRLPSKSAVQSKLVCKQWLRLIESANFIETYSKHKNMDKMPKVMLIGKGSGQLGFSFVPLNRWIREAPNHSALLCTKVVCSKPCHGLNLISTKTDNYLYNACTGFYRVYRNKAPNIHMPSRAFRVQNAEQHAFTVGNKNVGLTFDPLSREHVVVEMFYKLKDYKTRQYSLECTLRWCNSGGHARENSVPLPPLPVNEMPPAYVEGLLYWMSEPRLGRSHKRAIVSFDIARNRFDVIPCPPCIAMWNSTSPSRAYVVELERFLCAILADPVANSLDVWKLEHGQWGRSYSICLKASPDYSLVTNVVVPLAVDPYDSRILLNSGRKVGLYDPVEQTVENLYSLDQVDDVTSTAHLRVREGSDINKCRHSDDRNNPSSSWNTLTYSKDQSWGKITEFLPLVPMLYEESLACYPTVAKARMPR</sequence>
<name>A0ACD5WVH0_AVESA</name>
<keyword evidence="2" id="KW-1185">Reference proteome</keyword>
<protein>
    <submittedName>
        <fullName evidence="1">Uncharacterized protein</fullName>
    </submittedName>
</protein>
<evidence type="ECO:0000313" key="2">
    <source>
        <dbReference type="Proteomes" id="UP001732700"/>
    </source>
</evidence>
<organism evidence="1 2">
    <name type="scientific">Avena sativa</name>
    <name type="common">Oat</name>
    <dbReference type="NCBI Taxonomy" id="4498"/>
    <lineage>
        <taxon>Eukaryota</taxon>
        <taxon>Viridiplantae</taxon>
        <taxon>Streptophyta</taxon>
        <taxon>Embryophyta</taxon>
        <taxon>Tracheophyta</taxon>
        <taxon>Spermatophyta</taxon>
        <taxon>Magnoliopsida</taxon>
        <taxon>Liliopsida</taxon>
        <taxon>Poales</taxon>
        <taxon>Poaceae</taxon>
        <taxon>BOP clade</taxon>
        <taxon>Pooideae</taxon>
        <taxon>Poodae</taxon>
        <taxon>Poeae</taxon>
        <taxon>Poeae Chloroplast Group 1 (Aveneae type)</taxon>
        <taxon>Aveninae</taxon>
        <taxon>Avena</taxon>
    </lineage>
</organism>
<reference evidence="1" key="2">
    <citation type="submission" date="2025-09" db="UniProtKB">
        <authorList>
            <consortium name="EnsemblPlants"/>
        </authorList>
    </citation>
    <scope>IDENTIFICATION</scope>
</reference>
<accession>A0ACD5WVH0</accession>
<reference evidence="1" key="1">
    <citation type="submission" date="2021-05" db="EMBL/GenBank/DDBJ databases">
        <authorList>
            <person name="Scholz U."/>
            <person name="Mascher M."/>
            <person name="Fiebig A."/>
        </authorList>
    </citation>
    <scope>NUCLEOTIDE SEQUENCE [LARGE SCALE GENOMIC DNA]</scope>
</reference>
<proteinExistence type="predicted"/>
<dbReference type="Proteomes" id="UP001732700">
    <property type="component" value="Chromosome 4C"/>
</dbReference>
<dbReference type="EnsemblPlants" id="AVESA.00010b.r2.4CG1282230.1">
    <property type="protein sequence ID" value="AVESA.00010b.r2.4CG1282230.1.CDS.1"/>
    <property type="gene ID" value="AVESA.00010b.r2.4CG1282230"/>
</dbReference>
<evidence type="ECO:0000313" key="1">
    <source>
        <dbReference type="EnsemblPlants" id="AVESA.00010b.r2.4CG1282230.1.CDS.1"/>
    </source>
</evidence>